<name>A0AAV9GQV2_9PEZI</name>
<dbReference type="Proteomes" id="UP001321760">
    <property type="component" value="Unassembled WGS sequence"/>
</dbReference>
<reference evidence="1" key="2">
    <citation type="submission" date="2023-05" db="EMBL/GenBank/DDBJ databases">
        <authorList>
            <consortium name="Lawrence Berkeley National Laboratory"/>
            <person name="Steindorff A."/>
            <person name="Hensen N."/>
            <person name="Bonometti L."/>
            <person name="Westerberg I."/>
            <person name="Brannstrom I.O."/>
            <person name="Guillou S."/>
            <person name="Cros-Aarteil S."/>
            <person name="Calhoun S."/>
            <person name="Haridas S."/>
            <person name="Kuo A."/>
            <person name="Mondo S."/>
            <person name="Pangilinan J."/>
            <person name="Riley R."/>
            <person name="Labutti K."/>
            <person name="Andreopoulos B."/>
            <person name="Lipzen A."/>
            <person name="Chen C."/>
            <person name="Yanf M."/>
            <person name="Daum C."/>
            <person name="Ng V."/>
            <person name="Clum A."/>
            <person name="Ohm R."/>
            <person name="Martin F."/>
            <person name="Silar P."/>
            <person name="Natvig D."/>
            <person name="Lalanne C."/>
            <person name="Gautier V."/>
            <person name="Ament-Velasquez S.L."/>
            <person name="Kruys A."/>
            <person name="Hutchinson M.I."/>
            <person name="Powell A.J."/>
            <person name="Barry K."/>
            <person name="Miller A.N."/>
            <person name="Grigoriev I.V."/>
            <person name="Debuchy R."/>
            <person name="Gladieux P."/>
            <person name="Thoren M.H."/>
            <person name="Johannesson H."/>
        </authorList>
    </citation>
    <scope>NUCLEOTIDE SEQUENCE</scope>
    <source>
        <strain evidence="1">PSN243</strain>
    </source>
</reference>
<proteinExistence type="predicted"/>
<gene>
    <name evidence="1" type="ORF">QBC34DRAFT_404703</name>
</gene>
<comment type="caution">
    <text evidence="1">The sequence shown here is derived from an EMBL/GenBank/DDBJ whole genome shotgun (WGS) entry which is preliminary data.</text>
</comment>
<keyword evidence="2" id="KW-1185">Reference proteome</keyword>
<protein>
    <submittedName>
        <fullName evidence="1">Uncharacterized protein</fullName>
    </submittedName>
</protein>
<dbReference type="EMBL" id="MU865936">
    <property type="protein sequence ID" value="KAK4449713.1"/>
    <property type="molecule type" value="Genomic_DNA"/>
</dbReference>
<organism evidence="1 2">
    <name type="scientific">Podospora aff. communis PSN243</name>
    <dbReference type="NCBI Taxonomy" id="3040156"/>
    <lineage>
        <taxon>Eukaryota</taxon>
        <taxon>Fungi</taxon>
        <taxon>Dikarya</taxon>
        <taxon>Ascomycota</taxon>
        <taxon>Pezizomycotina</taxon>
        <taxon>Sordariomycetes</taxon>
        <taxon>Sordariomycetidae</taxon>
        <taxon>Sordariales</taxon>
        <taxon>Podosporaceae</taxon>
        <taxon>Podospora</taxon>
    </lineage>
</organism>
<evidence type="ECO:0000313" key="2">
    <source>
        <dbReference type="Proteomes" id="UP001321760"/>
    </source>
</evidence>
<evidence type="ECO:0000313" key="1">
    <source>
        <dbReference type="EMBL" id="KAK4449713.1"/>
    </source>
</evidence>
<accession>A0AAV9GQV2</accession>
<sequence length="274" mass="30789">MGVTGWLRVCRTAHAEGVDVLYATNVFNVANLEVTYALPCVMSRLNRARIQHAQLEWGDLLPWPKRYEWAPEDEPQEPVRLGVVDPTVGCRKAIYFGMRAFSEPFSMLSLWLPSLRFLYLSLSGAASMLPSKPRKTNAKEICDSLESLLVHVDNAFVAFQERGQFSHWCIALPSDIYIPLKLRWTESEGRHQCDVKSGAIWKSVVSGDGRGWEVDEVEVETQDPNVEAARDSGLTPAAHRCGYWVMENGWDVLLPSPPGHRLSRAARVCSYLAT</sequence>
<dbReference type="AlphaFoldDB" id="A0AAV9GQV2"/>
<reference evidence="1" key="1">
    <citation type="journal article" date="2023" name="Mol. Phylogenet. Evol.">
        <title>Genome-scale phylogeny and comparative genomics of the fungal order Sordariales.</title>
        <authorList>
            <person name="Hensen N."/>
            <person name="Bonometti L."/>
            <person name="Westerberg I."/>
            <person name="Brannstrom I.O."/>
            <person name="Guillou S."/>
            <person name="Cros-Aarteil S."/>
            <person name="Calhoun S."/>
            <person name="Haridas S."/>
            <person name="Kuo A."/>
            <person name="Mondo S."/>
            <person name="Pangilinan J."/>
            <person name="Riley R."/>
            <person name="LaButti K."/>
            <person name="Andreopoulos B."/>
            <person name="Lipzen A."/>
            <person name="Chen C."/>
            <person name="Yan M."/>
            <person name="Daum C."/>
            <person name="Ng V."/>
            <person name="Clum A."/>
            <person name="Steindorff A."/>
            <person name="Ohm R.A."/>
            <person name="Martin F."/>
            <person name="Silar P."/>
            <person name="Natvig D.O."/>
            <person name="Lalanne C."/>
            <person name="Gautier V."/>
            <person name="Ament-Velasquez S.L."/>
            <person name="Kruys A."/>
            <person name="Hutchinson M.I."/>
            <person name="Powell A.J."/>
            <person name="Barry K."/>
            <person name="Miller A.N."/>
            <person name="Grigoriev I.V."/>
            <person name="Debuchy R."/>
            <person name="Gladieux P."/>
            <person name="Hiltunen Thoren M."/>
            <person name="Johannesson H."/>
        </authorList>
    </citation>
    <scope>NUCLEOTIDE SEQUENCE</scope>
    <source>
        <strain evidence="1">PSN243</strain>
    </source>
</reference>